<name>A0A1F5ZQY7_9BACT</name>
<dbReference type="SUPFAM" id="SSF56281">
    <property type="entry name" value="Metallo-hydrolase/oxidoreductase"/>
    <property type="match status" value="1"/>
</dbReference>
<evidence type="ECO:0000313" key="6">
    <source>
        <dbReference type="EMBL" id="OGG14858.1"/>
    </source>
</evidence>
<keyword evidence="4" id="KW-0862">Zinc</keyword>
<gene>
    <name evidence="6" type="ORF">A2875_01255</name>
</gene>
<evidence type="ECO:0000256" key="1">
    <source>
        <dbReference type="ARBA" id="ARBA00001947"/>
    </source>
</evidence>
<evidence type="ECO:0000259" key="5">
    <source>
        <dbReference type="SMART" id="SM00849"/>
    </source>
</evidence>
<dbReference type="SMART" id="SM00849">
    <property type="entry name" value="Lactamase_B"/>
    <property type="match status" value="1"/>
</dbReference>
<evidence type="ECO:0000256" key="2">
    <source>
        <dbReference type="ARBA" id="ARBA00022723"/>
    </source>
</evidence>
<feature type="domain" description="Metallo-beta-lactamase" evidence="5">
    <location>
        <begin position="6"/>
        <end position="136"/>
    </location>
</feature>
<dbReference type="GO" id="GO:0016787">
    <property type="term" value="F:hydrolase activity"/>
    <property type="evidence" value="ECO:0007669"/>
    <property type="project" value="UniProtKB-KW"/>
</dbReference>
<accession>A0A1F5ZQY7</accession>
<dbReference type="InterPro" id="IPR001279">
    <property type="entry name" value="Metallo-B-lactamas"/>
</dbReference>
<keyword evidence="3" id="KW-0378">Hydrolase</keyword>
<organism evidence="6 7">
    <name type="scientific">Candidatus Gottesmanbacteria bacterium RIFCSPHIGHO2_01_FULL_46_14</name>
    <dbReference type="NCBI Taxonomy" id="1798380"/>
    <lineage>
        <taxon>Bacteria</taxon>
        <taxon>Candidatus Gottesmaniibacteriota</taxon>
    </lineage>
</organism>
<dbReference type="Gene3D" id="3.60.15.10">
    <property type="entry name" value="Ribonuclease Z/Hydroxyacylglutathione hydrolase-like"/>
    <property type="match status" value="1"/>
</dbReference>
<comment type="cofactor">
    <cofactor evidence="1">
        <name>Zn(2+)</name>
        <dbReference type="ChEBI" id="CHEBI:29105"/>
    </cofactor>
</comment>
<dbReference type="InterPro" id="IPR036866">
    <property type="entry name" value="RibonucZ/Hydroxyglut_hydro"/>
</dbReference>
<evidence type="ECO:0000313" key="7">
    <source>
        <dbReference type="Proteomes" id="UP000177416"/>
    </source>
</evidence>
<dbReference type="GO" id="GO:0046872">
    <property type="term" value="F:metal ion binding"/>
    <property type="evidence" value="ECO:0007669"/>
    <property type="project" value="UniProtKB-KW"/>
</dbReference>
<evidence type="ECO:0000256" key="4">
    <source>
        <dbReference type="ARBA" id="ARBA00022833"/>
    </source>
</evidence>
<dbReference type="CDD" id="cd06262">
    <property type="entry name" value="metallo-hydrolase-like_MBL-fold"/>
    <property type="match status" value="1"/>
</dbReference>
<feature type="non-terminal residue" evidence="6">
    <location>
        <position position="1"/>
    </location>
</feature>
<dbReference type="Proteomes" id="UP000177416">
    <property type="component" value="Unassembled WGS sequence"/>
</dbReference>
<protein>
    <recommendedName>
        <fullName evidence="5">Metallo-beta-lactamase domain-containing protein</fullName>
    </recommendedName>
</protein>
<sequence length="158" mass="16904">LKVPLVAIIATHGHSDHVTAAFEVQTALGVPFYMHAHDIFFLDRMKVPRSDPPPTVTKTLSDGDILPLGLVVMHTPGHTPGSVTLAGDGVAFVGDLIFADGAVGRTDFSYSRPLDLAASVRKILSLPSQTILYCGHGEPTTVAKERVSHSIDTMEHIE</sequence>
<dbReference type="EMBL" id="MFJJ01000011">
    <property type="protein sequence ID" value="OGG14858.1"/>
    <property type="molecule type" value="Genomic_DNA"/>
</dbReference>
<dbReference type="PANTHER" id="PTHR46233">
    <property type="entry name" value="HYDROXYACYLGLUTATHIONE HYDROLASE GLOC"/>
    <property type="match status" value="1"/>
</dbReference>
<dbReference type="Pfam" id="PF00753">
    <property type="entry name" value="Lactamase_B"/>
    <property type="match status" value="1"/>
</dbReference>
<keyword evidence="2" id="KW-0479">Metal-binding</keyword>
<dbReference type="PANTHER" id="PTHR46233:SF3">
    <property type="entry name" value="HYDROXYACYLGLUTATHIONE HYDROLASE GLOC"/>
    <property type="match status" value="1"/>
</dbReference>
<comment type="caution">
    <text evidence="6">The sequence shown here is derived from an EMBL/GenBank/DDBJ whole genome shotgun (WGS) entry which is preliminary data.</text>
</comment>
<dbReference type="AlphaFoldDB" id="A0A1F5ZQY7"/>
<proteinExistence type="predicted"/>
<reference evidence="6 7" key="1">
    <citation type="journal article" date="2016" name="Nat. Commun.">
        <title>Thousands of microbial genomes shed light on interconnected biogeochemical processes in an aquifer system.</title>
        <authorList>
            <person name="Anantharaman K."/>
            <person name="Brown C.T."/>
            <person name="Hug L.A."/>
            <person name="Sharon I."/>
            <person name="Castelle C.J."/>
            <person name="Probst A.J."/>
            <person name="Thomas B.C."/>
            <person name="Singh A."/>
            <person name="Wilkins M.J."/>
            <person name="Karaoz U."/>
            <person name="Brodie E.L."/>
            <person name="Williams K.H."/>
            <person name="Hubbard S.S."/>
            <person name="Banfield J.F."/>
        </authorList>
    </citation>
    <scope>NUCLEOTIDE SEQUENCE [LARGE SCALE GENOMIC DNA]</scope>
</reference>
<evidence type="ECO:0000256" key="3">
    <source>
        <dbReference type="ARBA" id="ARBA00022801"/>
    </source>
</evidence>
<dbReference type="InterPro" id="IPR051453">
    <property type="entry name" value="MBL_Glyoxalase_II"/>
</dbReference>